<keyword evidence="1" id="KW-1133">Transmembrane helix</keyword>
<dbReference type="EMBL" id="CAIZ01000126">
    <property type="protein sequence ID" value="CCH70330.1"/>
    <property type="molecule type" value="Genomic_DNA"/>
</dbReference>
<name>N0E3P1_9MICO</name>
<reference evidence="2 3" key="1">
    <citation type="journal article" date="2013" name="ISME J.">
        <title>A metabolic model for members of the genus Tetrasphaera involved in enhanced biological phosphorus removal.</title>
        <authorList>
            <person name="Kristiansen R."/>
            <person name="Nguyen H.T.T."/>
            <person name="Saunders A.M."/>
            <person name="Nielsen J.L."/>
            <person name="Wimmer R."/>
            <person name="Le V.Q."/>
            <person name="McIlroy S.J."/>
            <person name="Petrovski S."/>
            <person name="Seviour R.J."/>
            <person name="Calteau A."/>
            <person name="Nielsen K.L."/>
            <person name="Nielsen P.H."/>
        </authorList>
    </citation>
    <scope>NUCLEOTIDE SEQUENCE [LARGE SCALE GENOMIC DNA]</scope>
    <source>
        <strain evidence="2 3">Lp2</strain>
    </source>
</reference>
<keyword evidence="1" id="KW-0812">Transmembrane</keyword>
<evidence type="ECO:0000313" key="3">
    <source>
        <dbReference type="Proteomes" id="UP000013167"/>
    </source>
</evidence>
<accession>N0E3P1</accession>
<dbReference type="STRING" id="1193181.BN10_560023"/>
<keyword evidence="3" id="KW-1185">Reference proteome</keyword>
<comment type="caution">
    <text evidence="2">The sequence shown here is derived from an EMBL/GenBank/DDBJ whole genome shotgun (WGS) entry which is preliminary data.</text>
</comment>
<dbReference type="HOGENOM" id="CLU_114403_0_0_11"/>
<dbReference type="eggNOG" id="COG1981">
    <property type="taxonomic scope" value="Bacteria"/>
</dbReference>
<feature type="transmembrane region" description="Helical" evidence="1">
    <location>
        <begin position="68"/>
        <end position="87"/>
    </location>
</feature>
<feature type="transmembrane region" description="Helical" evidence="1">
    <location>
        <begin position="133"/>
        <end position="159"/>
    </location>
</feature>
<evidence type="ECO:0000313" key="2">
    <source>
        <dbReference type="EMBL" id="CCH70330.1"/>
    </source>
</evidence>
<dbReference type="AlphaFoldDB" id="N0E3P1"/>
<feature type="transmembrane region" description="Helical" evidence="1">
    <location>
        <begin position="20"/>
        <end position="48"/>
    </location>
</feature>
<dbReference type="Proteomes" id="UP000013167">
    <property type="component" value="Unassembled WGS sequence"/>
</dbReference>
<dbReference type="OrthoDB" id="8082651at2"/>
<protein>
    <submittedName>
        <fullName evidence="2">Putative Membrane protein</fullName>
    </submittedName>
</protein>
<feature type="transmembrane region" description="Helical" evidence="1">
    <location>
        <begin position="99"/>
        <end position="121"/>
    </location>
</feature>
<gene>
    <name evidence="2" type="ORF">BN10_560023</name>
</gene>
<sequence>MTPTAEGKEPRQLSRRARRLWLLAHVVLSVGWLGAGAANLALASSALGAQGGPLPSATTYQAIHRIDAYVVIPAAFGALTTGVVLSLGTKWGLFKHWWVLIKLVLTVTTIIFSTLGLGLWVEESLAAPAASTPPHALCITLGATGNILAFLVMTALSIYKPKAPMTRHRHTR</sequence>
<keyword evidence="1" id="KW-0472">Membrane</keyword>
<proteinExistence type="predicted"/>
<organism evidence="2 3">
    <name type="scientific">Phycicoccus elongatus Lp2</name>
    <dbReference type="NCBI Taxonomy" id="1193181"/>
    <lineage>
        <taxon>Bacteria</taxon>
        <taxon>Bacillati</taxon>
        <taxon>Actinomycetota</taxon>
        <taxon>Actinomycetes</taxon>
        <taxon>Micrococcales</taxon>
        <taxon>Intrasporangiaceae</taxon>
        <taxon>Phycicoccus</taxon>
    </lineage>
</organism>
<evidence type="ECO:0000256" key="1">
    <source>
        <dbReference type="SAM" id="Phobius"/>
    </source>
</evidence>
<dbReference type="RefSeq" id="WP_010850179.1">
    <property type="nucleotide sequence ID" value="NZ_HF570956.1"/>
</dbReference>